<keyword evidence="4 9" id="KW-0378">Hydrolase</keyword>
<evidence type="ECO:0000313" key="9">
    <source>
        <dbReference type="EMBL" id="VAX42169.1"/>
    </source>
</evidence>
<dbReference type="PANTHER" id="PTHR42752:SF1">
    <property type="entry name" value="IMIDAZOLONEPROPIONASE-RELATED"/>
    <property type="match status" value="1"/>
</dbReference>
<organism evidence="9">
    <name type="scientific">hydrothermal vent metagenome</name>
    <dbReference type="NCBI Taxonomy" id="652676"/>
    <lineage>
        <taxon>unclassified sequences</taxon>
        <taxon>metagenomes</taxon>
        <taxon>ecological metagenomes</taxon>
    </lineage>
</organism>
<keyword evidence="7" id="KW-0408">Iron</keyword>
<evidence type="ECO:0000256" key="5">
    <source>
        <dbReference type="ARBA" id="ARBA00022808"/>
    </source>
</evidence>
<proteinExistence type="predicted"/>
<keyword evidence="5" id="KW-0369">Histidine metabolism</keyword>
<dbReference type="AlphaFoldDB" id="A0A3B1DIC0"/>
<dbReference type="InterPro" id="IPR005920">
    <property type="entry name" value="HutI"/>
</dbReference>
<dbReference type="SUPFAM" id="SSF51338">
    <property type="entry name" value="Composite domain of metallo-dependent hydrolases"/>
    <property type="match status" value="1"/>
</dbReference>
<evidence type="ECO:0000256" key="6">
    <source>
        <dbReference type="ARBA" id="ARBA00022833"/>
    </source>
</evidence>
<keyword evidence="3" id="KW-0479">Metal-binding</keyword>
<dbReference type="EMBL" id="UOGK01000652">
    <property type="protein sequence ID" value="VAX42169.1"/>
    <property type="molecule type" value="Genomic_DNA"/>
</dbReference>
<sequence length="426" mass="45763">MTICLHNARLLTLSPSTPAPDRRGTRTGDLGIIDRGWVRIRNGSITEVGKGDAPEPRTQAQLAERRIDCRGRVLMPSFIDCHTHLCWAGERLDEWEAKLAGASYLDILGAGGGILSTVRAVRAASPAQLTEHLAERLDWLLREGTTTVEIKSGYGLDTQTELKMLRAIAEADHHWQGTIIPTACIGHAIDPDAADDHDRAAFIRRTIEETLPAITAEFPGIAVDAYCEEGAWSLGECLDLFDRALATGHPVRVHADQFHSLGLLPEAVTRGYTSVDHLEATTPDDLTLLAESAETFGVMLPCSGFHTDGRYADGRAFLDAGGRLAIATNTNPGSSPCQSMPMAIALATRFNGLTAAEAIACATATPADLLGLADRGRLEPGCSADMVLLRTTDERSLAFEFGGNPIDMVFCRGELATINEPAGRWA</sequence>
<evidence type="ECO:0000259" key="8">
    <source>
        <dbReference type="Pfam" id="PF01979"/>
    </source>
</evidence>
<dbReference type="Gene3D" id="2.30.40.10">
    <property type="entry name" value="Urease, subunit C, domain 1"/>
    <property type="match status" value="1"/>
</dbReference>
<dbReference type="InterPro" id="IPR011059">
    <property type="entry name" value="Metal-dep_hydrolase_composite"/>
</dbReference>
<evidence type="ECO:0000256" key="7">
    <source>
        <dbReference type="ARBA" id="ARBA00023004"/>
    </source>
</evidence>
<dbReference type="InterPro" id="IPR032466">
    <property type="entry name" value="Metal_Hydrolase"/>
</dbReference>
<evidence type="ECO:0000256" key="1">
    <source>
        <dbReference type="ARBA" id="ARBA00005023"/>
    </source>
</evidence>
<dbReference type="SUPFAM" id="SSF51556">
    <property type="entry name" value="Metallo-dependent hydrolases"/>
    <property type="match status" value="1"/>
</dbReference>
<dbReference type="GO" id="GO:0046872">
    <property type="term" value="F:metal ion binding"/>
    <property type="evidence" value="ECO:0007669"/>
    <property type="project" value="UniProtKB-KW"/>
</dbReference>
<dbReference type="Pfam" id="PF01979">
    <property type="entry name" value="Amidohydro_1"/>
    <property type="match status" value="1"/>
</dbReference>
<evidence type="ECO:0000256" key="2">
    <source>
        <dbReference type="ARBA" id="ARBA00012864"/>
    </source>
</evidence>
<name>A0A3B1DIC0_9ZZZZ</name>
<gene>
    <name evidence="9" type="ORF">MNBD_PLANCTO03-644</name>
</gene>
<feature type="domain" description="Amidohydrolase-related" evidence="8">
    <location>
        <begin position="73"/>
        <end position="415"/>
    </location>
</feature>
<reference evidence="9" key="1">
    <citation type="submission" date="2018-06" db="EMBL/GenBank/DDBJ databases">
        <authorList>
            <person name="Zhirakovskaya E."/>
        </authorList>
    </citation>
    <scope>NUCLEOTIDE SEQUENCE</scope>
</reference>
<comment type="pathway">
    <text evidence="1">Amino-acid degradation.</text>
</comment>
<keyword evidence="6" id="KW-0862">Zinc</keyword>
<dbReference type="InterPro" id="IPR006680">
    <property type="entry name" value="Amidohydro-rel"/>
</dbReference>
<dbReference type="PANTHER" id="PTHR42752">
    <property type="entry name" value="IMIDAZOLONEPROPIONASE"/>
    <property type="match status" value="1"/>
</dbReference>
<dbReference type="EC" id="3.5.2.7" evidence="2"/>
<dbReference type="GO" id="GO:0050480">
    <property type="term" value="F:imidazolonepropionase activity"/>
    <property type="evidence" value="ECO:0007669"/>
    <property type="project" value="UniProtKB-EC"/>
</dbReference>
<dbReference type="Gene3D" id="3.20.20.140">
    <property type="entry name" value="Metal-dependent hydrolases"/>
    <property type="match status" value="1"/>
</dbReference>
<dbReference type="GO" id="GO:0019556">
    <property type="term" value="P:L-histidine catabolic process to glutamate and formamide"/>
    <property type="evidence" value="ECO:0007669"/>
    <property type="project" value="InterPro"/>
</dbReference>
<dbReference type="NCBIfam" id="TIGR01224">
    <property type="entry name" value="hutI"/>
    <property type="match status" value="1"/>
</dbReference>
<evidence type="ECO:0000256" key="3">
    <source>
        <dbReference type="ARBA" id="ARBA00022723"/>
    </source>
</evidence>
<evidence type="ECO:0000256" key="4">
    <source>
        <dbReference type="ARBA" id="ARBA00022801"/>
    </source>
</evidence>
<protein>
    <recommendedName>
        <fullName evidence="2">imidazolonepropionase</fullName>
        <ecNumber evidence="2">3.5.2.7</ecNumber>
    </recommendedName>
</protein>
<dbReference type="GO" id="GO:0005737">
    <property type="term" value="C:cytoplasm"/>
    <property type="evidence" value="ECO:0007669"/>
    <property type="project" value="InterPro"/>
</dbReference>
<accession>A0A3B1DIC0</accession>